<keyword evidence="15" id="KW-0675">Receptor</keyword>
<reference evidence="17 18" key="1">
    <citation type="submission" date="2023-07" db="EMBL/GenBank/DDBJ databases">
        <title>Sorghum-associated microbial communities from plants grown in Nebraska, USA.</title>
        <authorList>
            <person name="Schachtman D."/>
        </authorList>
    </citation>
    <scope>NUCLEOTIDE SEQUENCE [LARGE SCALE GENOMIC DNA]</scope>
    <source>
        <strain evidence="17 18">CC60</strain>
    </source>
</reference>
<keyword evidence="11" id="KW-0418">Kinase</keyword>
<dbReference type="Pfam" id="PF08447">
    <property type="entry name" value="PAS_3"/>
    <property type="match status" value="1"/>
</dbReference>
<keyword evidence="12" id="KW-0067">ATP-binding</keyword>
<dbReference type="PANTHER" id="PTHR41523:SF7">
    <property type="entry name" value="HISTIDINE KINASE"/>
    <property type="match status" value="1"/>
</dbReference>
<sequence>MNDDATGPIERAIATGDHEFRELADFAPVMIWRSGPDKLCDWFNKPWLEYTGRDMAAELGDGWATGVHPDDLERCLDTYVDAFDARKPFSMEYRLRRHDGQYRWLLDNGAPFHRGGTFAGYWGSCVDVSNHRDAERAQRIVINDLNHRMKNVLAVVQAMAMQSFTDDRPLDVSMSAFGSRLRALARAHDLLLDPSRNDLTLHGVIQSAVAPHDPGKARITFAGPPLVLDPEAAVAMAMAIHELLTNAAKYGALSTPSGTVAIAWTYVETPEPGKARLEWKERGGPAVAAPMRRGFGTRFIERVLSGQSRGQAAIRFEQDGVRAVFEAAAGLPWSPQPKKNAPG</sequence>
<evidence type="ECO:0000256" key="10">
    <source>
        <dbReference type="ARBA" id="ARBA00022741"/>
    </source>
</evidence>
<dbReference type="InterPro" id="IPR000700">
    <property type="entry name" value="PAS-assoc_C"/>
</dbReference>
<evidence type="ECO:0000256" key="13">
    <source>
        <dbReference type="ARBA" id="ARBA00022991"/>
    </source>
</evidence>
<dbReference type="InterPro" id="IPR013655">
    <property type="entry name" value="PAS_fold_3"/>
</dbReference>
<keyword evidence="10" id="KW-0547">Nucleotide-binding</keyword>
<dbReference type="PANTHER" id="PTHR41523">
    <property type="entry name" value="TWO-COMPONENT SYSTEM SENSOR PROTEIN"/>
    <property type="match status" value="1"/>
</dbReference>
<evidence type="ECO:0000256" key="1">
    <source>
        <dbReference type="ARBA" id="ARBA00000085"/>
    </source>
</evidence>
<dbReference type="EC" id="2.7.13.3" evidence="2"/>
<accession>A0ABT9SVX6</accession>
<keyword evidence="13" id="KW-0157">Chromophore</keyword>
<dbReference type="EMBL" id="JAUSSK010000002">
    <property type="protein sequence ID" value="MDQ0009150.1"/>
    <property type="molecule type" value="Genomic_DNA"/>
</dbReference>
<proteinExistence type="predicted"/>
<feature type="domain" description="PAC" evidence="16">
    <location>
        <begin position="89"/>
        <end position="140"/>
    </location>
</feature>
<evidence type="ECO:0000256" key="3">
    <source>
        <dbReference type="ARBA" id="ARBA00022543"/>
    </source>
</evidence>
<protein>
    <recommendedName>
        <fullName evidence="2">histidine kinase</fullName>
        <ecNumber evidence="2">2.7.13.3</ecNumber>
    </recommendedName>
</protein>
<dbReference type="InterPro" id="IPR035965">
    <property type="entry name" value="PAS-like_dom_sf"/>
</dbReference>
<dbReference type="InterPro" id="IPR000014">
    <property type="entry name" value="PAS"/>
</dbReference>
<dbReference type="CDD" id="cd00130">
    <property type="entry name" value="PAS"/>
    <property type="match status" value="1"/>
</dbReference>
<keyword evidence="5" id="KW-0716">Sensory transduction</keyword>
<dbReference type="NCBIfam" id="TIGR00229">
    <property type="entry name" value="sensory_box"/>
    <property type="match status" value="1"/>
</dbReference>
<evidence type="ECO:0000256" key="12">
    <source>
        <dbReference type="ARBA" id="ARBA00022840"/>
    </source>
</evidence>
<keyword evidence="3" id="KW-0600">Photoreceptor protein</keyword>
<keyword evidence="14" id="KW-0843">Virulence</keyword>
<dbReference type="SMART" id="SM00911">
    <property type="entry name" value="HWE_HK"/>
    <property type="match status" value="1"/>
</dbReference>
<evidence type="ECO:0000256" key="2">
    <source>
        <dbReference type="ARBA" id="ARBA00012438"/>
    </source>
</evidence>
<dbReference type="Pfam" id="PF07536">
    <property type="entry name" value="HWE_HK"/>
    <property type="match status" value="1"/>
</dbReference>
<evidence type="ECO:0000259" key="16">
    <source>
        <dbReference type="PROSITE" id="PS50113"/>
    </source>
</evidence>
<evidence type="ECO:0000256" key="8">
    <source>
        <dbReference type="ARBA" id="ARBA00022679"/>
    </source>
</evidence>
<keyword evidence="6" id="KW-0285">Flavoprotein</keyword>
<dbReference type="PROSITE" id="PS50113">
    <property type="entry name" value="PAC"/>
    <property type="match status" value="1"/>
</dbReference>
<keyword evidence="7" id="KW-0288">FMN</keyword>
<dbReference type="RefSeq" id="WP_306848416.1">
    <property type="nucleotide sequence ID" value="NZ_JAUSSK010000002.1"/>
</dbReference>
<evidence type="ECO:0000256" key="11">
    <source>
        <dbReference type="ARBA" id="ARBA00022777"/>
    </source>
</evidence>
<keyword evidence="18" id="KW-1185">Reference proteome</keyword>
<organism evidence="17 18">
    <name type="scientific">Luteibacter jiangsuensis</name>
    <dbReference type="NCBI Taxonomy" id="637577"/>
    <lineage>
        <taxon>Bacteria</taxon>
        <taxon>Pseudomonadati</taxon>
        <taxon>Pseudomonadota</taxon>
        <taxon>Gammaproteobacteria</taxon>
        <taxon>Lysobacterales</taxon>
        <taxon>Rhodanobacteraceae</taxon>
        <taxon>Luteibacter</taxon>
    </lineage>
</organism>
<evidence type="ECO:0000256" key="5">
    <source>
        <dbReference type="ARBA" id="ARBA00022606"/>
    </source>
</evidence>
<dbReference type="SUPFAM" id="SSF55785">
    <property type="entry name" value="PYP-like sensor domain (PAS domain)"/>
    <property type="match status" value="1"/>
</dbReference>
<comment type="catalytic activity">
    <reaction evidence="1">
        <text>ATP + protein L-histidine = ADP + protein N-phospho-L-histidine.</text>
        <dbReference type="EC" id="2.7.13.3"/>
    </reaction>
</comment>
<dbReference type="InterPro" id="IPR036890">
    <property type="entry name" value="HATPase_C_sf"/>
</dbReference>
<dbReference type="SMART" id="SM00086">
    <property type="entry name" value="PAC"/>
    <property type="match status" value="1"/>
</dbReference>
<evidence type="ECO:0000313" key="18">
    <source>
        <dbReference type="Proteomes" id="UP001237737"/>
    </source>
</evidence>
<evidence type="ECO:0000256" key="6">
    <source>
        <dbReference type="ARBA" id="ARBA00022630"/>
    </source>
</evidence>
<name>A0ABT9SVX6_9GAMM</name>
<dbReference type="Gene3D" id="3.30.450.20">
    <property type="entry name" value="PAS domain"/>
    <property type="match status" value="1"/>
</dbReference>
<keyword evidence="4" id="KW-0597">Phosphoprotein</keyword>
<evidence type="ECO:0000256" key="14">
    <source>
        <dbReference type="ARBA" id="ARBA00023026"/>
    </source>
</evidence>
<dbReference type="Gene3D" id="3.30.565.10">
    <property type="entry name" value="Histidine kinase-like ATPase, C-terminal domain"/>
    <property type="match status" value="1"/>
</dbReference>
<evidence type="ECO:0000256" key="4">
    <source>
        <dbReference type="ARBA" id="ARBA00022553"/>
    </source>
</evidence>
<keyword evidence="8" id="KW-0808">Transferase</keyword>
<evidence type="ECO:0000256" key="9">
    <source>
        <dbReference type="ARBA" id="ARBA00022737"/>
    </source>
</evidence>
<evidence type="ECO:0000313" key="17">
    <source>
        <dbReference type="EMBL" id="MDQ0009150.1"/>
    </source>
</evidence>
<gene>
    <name evidence="17" type="ORF">J2T07_001327</name>
</gene>
<dbReference type="Proteomes" id="UP001237737">
    <property type="component" value="Unassembled WGS sequence"/>
</dbReference>
<evidence type="ECO:0000256" key="15">
    <source>
        <dbReference type="ARBA" id="ARBA00023170"/>
    </source>
</evidence>
<comment type="caution">
    <text evidence="17">The sequence shown here is derived from an EMBL/GenBank/DDBJ whole genome shotgun (WGS) entry which is preliminary data.</text>
</comment>
<dbReference type="InterPro" id="IPR011102">
    <property type="entry name" value="Sig_transdc_His_kinase_HWE"/>
</dbReference>
<evidence type="ECO:0000256" key="7">
    <source>
        <dbReference type="ARBA" id="ARBA00022643"/>
    </source>
</evidence>
<dbReference type="InterPro" id="IPR001610">
    <property type="entry name" value="PAC"/>
</dbReference>
<keyword evidence="9" id="KW-0677">Repeat</keyword>